<gene>
    <name evidence="1" type="ORF">DFH08DRAFT_651414</name>
</gene>
<organism evidence="1 2">
    <name type="scientific">Mycena albidolilacea</name>
    <dbReference type="NCBI Taxonomy" id="1033008"/>
    <lineage>
        <taxon>Eukaryota</taxon>
        <taxon>Fungi</taxon>
        <taxon>Dikarya</taxon>
        <taxon>Basidiomycota</taxon>
        <taxon>Agaricomycotina</taxon>
        <taxon>Agaricomycetes</taxon>
        <taxon>Agaricomycetidae</taxon>
        <taxon>Agaricales</taxon>
        <taxon>Marasmiineae</taxon>
        <taxon>Mycenaceae</taxon>
        <taxon>Mycena</taxon>
    </lineage>
</organism>
<reference evidence="1" key="1">
    <citation type="submission" date="2023-03" db="EMBL/GenBank/DDBJ databases">
        <title>Massive genome expansion in bonnet fungi (Mycena s.s.) driven by repeated elements and novel gene families across ecological guilds.</title>
        <authorList>
            <consortium name="Lawrence Berkeley National Laboratory"/>
            <person name="Harder C.B."/>
            <person name="Miyauchi S."/>
            <person name="Viragh M."/>
            <person name="Kuo A."/>
            <person name="Thoen E."/>
            <person name="Andreopoulos B."/>
            <person name="Lu D."/>
            <person name="Skrede I."/>
            <person name="Drula E."/>
            <person name="Henrissat B."/>
            <person name="Morin E."/>
            <person name="Kohler A."/>
            <person name="Barry K."/>
            <person name="LaButti K."/>
            <person name="Morin E."/>
            <person name="Salamov A."/>
            <person name="Lipzen A."/>
            <person name="Mereny Z."/>
            <person name="Hegedus B."/>
            <person name="Baldrian P."/>
            <person name="Stursova M."/>
            <person name="Weitz H."/>
            <person name="Taylor A."/>
            <person name="Grigoriev I.V."/>
            <person name="Nagy L.G."/>
            <person name="Martin F."/>
            <person name="Kauserud H."/>
        </authorList>
    </citation>
    <scope>NUCLEOTIDE SEQUENCE</scope>
    <source>
        <strain evidence="1">CBHHK002</strain>
    </source>
</reference>
<dbReference type="AlphaFoldDB" id="A0AAD6ZLP1"/>
<evidence type="ECO:0000313" key="1">
    <source>
        <dbReference type="EMBL" id="KAJ7328481.1"/>
    </source>
</evidence>
<evidence type="ECO:0000313" key="2">
    <source>
        <dbReference type="Proteomes" id="UP001218218"/>
    </source>
</evidence>
<comment type="caution">
    <text evidence="1">The sequence shown here is derived from an EMBL/GenBank/DDBJ whole genome shotgun (WGS) entry which is preliminary data.</text>
</comment>
<dbReference type="EMBL" id="JARIHO010000039">
    <property type="protein sequence ID" value="KAJ7328481.1"/>
    <property type="molecule type" value="Genomic_DNA"/>
</dbReference>
<dbReference type="InterPro" id="IPR027417">
    <property type="entry name" value="P-loop_NTPase"/>
</dbReference>
<sequence length="219" mass="24862">FIKLVTKDPSIVIGDTLESETFEVQSYRFRDPTSGRTMIMVDTPGFDDSREGVTDTEILKRIASFLVKEYGEARKLTGLIYFQRISDNKFTGQSGRNLTMFKSLCGAETYKNVVVLTTFWDRVSNEEGVKREMELRSRVFKDLVDGGSHFMQFNRTMDSANKVLRHILTLAPRNIQIQKEICVDGKELGETAAGSVRQEEIAHIISNHTEQIAELQAEV</sequence>
<keyword evidence="2" id="KW-1185">Reference proteome</keyword>
<name>A0AAD6ZLP1_9AGAR</name>
<proteinExistence type="predicted"/>
<evidence type="ECO:0008006" key="3">
    <source>
        <dbReference type="Google" id="ProtNLM"/>
    </source>
</evidence>
<accession>A0AAD6ZLP1</accession>
<protein>
    <recommendedName>
        <fullName evidence="3">AIG1-type G domain-containing protein</fullName>
    </recommendedName>
</protein>
<feature type="non-terminal residue" evidence="1">
    <location>
        <position position="219"/>
    </location>
</feature>
<feature type="non-terminal residue" evidence="1">
    <location>
        <position position="1"/>
    </location>
</feature>
<dbReference type="Gene3D" id="3.40.50.300">
    <property type="entry name" value="P-loop containing nucleotide triphosphate hydrolases"/>
    <property type="match status" value="1"/>
</dbReference>
<dbReference type="Proteomes" id="UP001218218">
    <property type="component" value="Unassembled WGS sequence"/>
</dbReference>
<dbReference type="SUPFAM" id="SSF52540">
    <property type="entry name" value="P-loop containing nucleoside triphosphate hydrolases"/>
    <property type="match status" value="1"/>
</dbReference>